<sequence>MEMQPLQTRLAGRQPTLESQRSAHDHSQPNTQAPHRFLYNLVPASLRRNPSNFQGGSEVDAALAAAAKQHRNGTRFLNEYAHISRRSKLPLHNIFDLFVRLPPGTSTIIERRDFSANDKTLDDWLDWVHMVSNVQWENMFVMCSCTVENAHTNAEAPYRLLTFMPSHVERLKGVPRRALAYLLSQEPSWEISADLLSGIAEAAEHPSLEVEGSVTLPSESKSSQLSESALPHSQSGSAASSPSQTTDAMDGTSNPLPTEFTLYWQSKAPRYSGDLDTYIWQPYRKPPPFTFVKLHIVNTETPQNLRMILLFKETRSLCDFRNRHQSIARQQVATEAWSSVTELARSILAVLETILSDMVNFLQCTSKEITRLTFEGRAYPRVEKIQYLIHMNDCRKRAELDMRQDAKQLEDFIKTIQSLAPPPQSLDKEIKTLGARTADFEEILKELAIRGTAIDSLQKEIESQNSLQSRNSSLLTFLAAVYIPLAFVTSFLGMNITETTQSNSTQSNSTQSNSSADDSTPLLWDLRWFAILSVPLLFATIILPLIAGPLVRWLLQTYLRFRKFWRFALPVTVVVYIVCYYSLTEVEGGVVIRLILFSICDVSVILIGGVRALRTRGTKGERVRWWTFVTFSIGCLAADLVSMNRERFLWGFVAWGVLFLLFLYSYREEWVARRPRTSSSS</sequence>
<gene>
    <name evidence="7" type="ORF">HO173_012186</name>
</gene>
<reference evidence="7 8" key="1">
    <citation type="journal article" date="2020" name="Genomics">
        <title>Complete, high-quality genomes from long-read metagenomic sequencing of two wolf lichen thalli reveals enigmatic genome architecture.</title>
        <authorList>
            <person name="McKenzie S.K."/>
            <person name="Walston R.F."/>
            <person name="Allen J.L."/>
        </authorList>
    </citation>
    <scope>NUCLEOTIDE SEQUENCE [LARGE SCALE GENOMIC DNA]</scope>
    <source>
        <strain evidence="7">WasteWater2</strain>
    </source>
</reference>
<dbReference type="OrthoDB" id="5429008at2759"/>
<name>A0A8H6CQ43_9LECA</name>
<comment type="subcellular location">
    <subcellularLocation>
        <location evidence="1">Membrane</location>
        <topology evidence="1">Multi-pass membrane protein</topology>
    </subcellularLocation>
</comment>
<dbReference type="GO" id="GO:0046873">
    <property type="term" value="F:metal ion transmembrane transporter activity"/>
    <property type="evidence" value="ECO:0007669"/>
    <property type="project" value="InterPro"/>
</dbReference>
<dbReference type="Pfam" id="PF01544">
    <property type="entry name" value="CorA"/>
    <property type="match status" value="1"/>
</dbReference>
<evidence type="ECO:0000256" key="1">
    <source>
        <dbReference type="ARBA" id="ARBA00004141"/>
    </source>
</evidence>
<evidence type="ECO:0000256" key="5">
    <source>
        <dbReference type="SAM" id="MobiDB-lite"/>
    </source>
</evidence>
<dbReference type="Proteomes" id="UP000578531">
    <property type="component" value="Unassembled WGS sequence"/>
</dbReference>
<protein>
    <submittedName>
        <fullName evidence="7">Uncharacterized protein</fullName>
    </submittedName>
</protein>
<keyword evidence="2 6" id="KW-0812">Transmembrane</keyword>
<feature type="transmembrane region" description="Helical" evidence="6">
    <location>
        <begin position="648"/>
        <end position="666"/>
    </location>
</feature>
<feature type="region of interest" description="Disordered" evidence="5">
    <location>
        <begin position="1"/>
        <end position="35"/>
    </location>
</feature>
<proteinExistence type="predicted"/>
<feature type="compositionally biased region" description="Low complexity" evidence="5">
    <location>
        <begin position="218"/>
        <end position="244"/>
    </location>
</feature>
<dbReference type="InterPro" id="IPR002523">
    <property type="entry name" value="MgTranspt_CorA/ZnTranspt_ZntB"/>
</dbReference>
<keyword evidence="8" id="KW-1185">Reference proteome</keyword>
<dbReference type="EMBL" id="JACCJC010000085">
    <property type="protein sequence ID" value="KAF6227547.1"/>
    <property type="molecule type" value="Genomic_DNA"/>
</dbReference>
<dbReference type="GeneID" id="59293822"/>
<feature type="transmembrane region" description="Helical" evidence="6">
    <location>
        <begin position="528"/>
        <end position="555"/>
    </location>
</feature>
<keyword evidence="3 6" id="KW-1133">Transmembrane helix</keyword>
<evidence type="ECO:0000313" key="8">
    <source>
        <dbReference type="Proteomes" id="UP000578531"/>
    </source>
</evidence>
<dbReference type="SUPFAM" id="SSF144083">
    <property type="entry name" value="Magnesium transport protein CorA, transmembrane region"/>
    <property type="match status" value="1"/>
</dbReference>
<organism evidence="7 8">
    <name type="scientific">Letharia columbiana</name>
    <dbReference type="NCBI Taxonomy" id="112416"/>
    <lineage>
        <taxon>Eukaryota</taxon>
        <taxon>Fungi</taxon>
        <taxon>Dikarya</taxon>
        <taxon>Ascomycota</taxon>
        <taxon>Pezizomycotina</taxon>
        <taxon>Lecanoromycetes</taxon>
        <taxon>OSLEUM clade</taxon>
        <taxon>Lecanoromycetidae</taxon>
        <taxon>Lecanorales</taxon>
        <taxon>Lecanorineae</taxon>
        <taxon>Parmeliaceae</taxon>
        <taxon>Letharia</taxon>
    </lineage>
</organism>
<dbReference type="Gene3D" id="1.20.58.340">
    <property type="entry name" value="Magnesium transport protein CorA, transmembrane region"/>
    <property type="match status" value="1"/>
</dbReference>
<dbReference type="InterPro" id="IPR045863">
    <property type="entry name" value="CorA_TM1_TM2"/>
</dbReference>
<feature type="transmembrane region" description="Helical" evidence="6">
    <location>
        <begin position="567"/>
        <end position="584"/>
    </location>
</feature>
<dbReference type="AlphaFoldDB" id="A0A8H6CQ43"/>
<feature type="region of interest" description="Disordered" evidence="5">
    <location>
        <begin position="208"/>
        <end position="252"/>
    </location>
</feature>
<feature type="transmembrane region" description="Helical" evidence="6">
    <location>
        <begin position="474"/>
        <end position="494"/>
    </location>
</feature>
<feature type="transmembrane region" description="Helical" evidence="6">
    <location>
        <begin position="590"/>
        <end position="613"/>
    </location>
</feature>
<evidence type="ECO:0000256" key="3">
    <source>
        <dbReference type="ARBA" id="ARBA00022989"/>
    </source>
</evidence>
<feature type="transmembrane region" description="Helical" evidence="6">
    <location>
        <begin position="625"/>
        <end position="642"/>
    </location>
</feature>
<evidence type="ECO:0000313" key="7">
    <source>
        <dbReference type="EMBL" id="KAF6227547.1"/>
    </source>
</evidence>
<evidence type="ECO:0000256" key="4">
    <source>
        <dbReference type="ARBA" id="ARBA00023136"/>
    </source>
</evidence>
<accession>A0A8H6CQ43</accession>
<dbReference type="RefSeq" id="XP_037159038.1">
    <property type="nucleotide sequence ID" value="XM_037314058.1"/>
</dbReference>
<evidence type="ECO:0000256" key="2">
    <source>
        <dbReference type="ARBA" id="ARBA00022692"/>
    </source>
</evidence>
<dbReference type="GO" id="GO:0016020">
    <property type="term" value="C:membrane"/>
    <property type="evidence" value="ECO:0007669"/>
    <property type="project" value="UniProtKB-SubCell"/>
</dbReference>
<keyword evidence="4 6" id="KW-0472">Membrane</keyword>
<comment type="caution">
    <text evidence="7">The sequence shown here is derived from an EMBL/GenBank/DDBJ whole genome shotgun (WGS) entry which is preliminary data.</text>
</comment>
<evidence type="ECO:0000256" key="6">
    <source>
        <dbReference type="SAM" id="Phobius"/>
    </source>
</evidence>